<feature type="active site" description="Nucleophile" evidence="8">
    <location>
        <position position="32"/>
    </location>
</feature>
<dbReference type="InterPro" id="IPR017937">
    <property type="entry name" value="Thioredoxin_CS"/>
</dbReference>
<feature type="active site" description="Nucleophile" evidence="8">
    <location>
        <position position="29"/>
    </location>
</feature>
<reference evidence="11 12" key="1">
    <citation type="submission" date="2020-02" db="EMBL/GenBank/DDBJ databases">
        <authorList>
            <person name="Zheng R.K."/>
            <person name="Sun C.M."/>
        </authorList>
    </citation>
    <scope>NUCLEOTIDE SEQUENCE [LARGE SCALE GENOMIC DNA]</scope>
    <source>
        <strain evidence="12">zrk13</strain>
    </source>
</reference>
<dbReference type="CDD" id="cd02947">
    <property type="entry name" value="TRX_family"/>
    <property type="match status" value="1"/>
</dbReference>
<feature type="site" description="Contributes to redox potential value" evidence="8">
    <location>
        <position position="31"/>
    </location>
</feature>
<keyword evidence="2" id="KW-0813">Transport</keyword>
<feature type="disulfide bond" description="Redox-active" evidence="9">
    <location>
        <begin position="29"/>
        <end position="32"/>
    </location>
</feature>
<dbReference type="SUPFAM" id="SSF52833">
    <property type="entry name" value="Thioredoxin-like"/>
    <property type="match status" value="1"/>
</dbReference>
<feature type="site" description="Deprotonates C-terminal active site Cys" evidence="8">
    <location>
        <position position="23"/>
    </location>
</feature>
<dbReference type="GO" id="GO:0005737">
    <property type="term" value="C:cytoplasm"/>
    <property type="evidence" value="ECO:0007669"/>
    <property type="project" value="TreeGrafter"/>
</dbReference>
<dbReference type="InterPro" id="IPR005746">
    <property type="entry name" value="Thioredoxin"/>
</dbReference>
<dbReference type="FunFam" id="3.40.30.10:FF:000001">
    <property type="entry name" value="Thioredoxin"/>
    <property type="match status" value="1"/>
</dbReference>
<comment type="similarity">
    <text evidence="1 7">Belongs to the thioredoxin family.</text>
</comment>
<keyword evidence="4 9" id="KW-1015">Disulfide bond</keyword>
<evidence type="ECO:0000259" key="10">
    <source>
        <dbReference type="PROSITE" id="PS51352"/>
    </source>
</evidence>
<dbReference type="PANTHER" id="PTHR45663:SF11">
    <property type="entry name" value="GEO12009P1"/>
    <property type="match status" value="1"/>
</dbReference>
<dbReference type="PRINTS" id="PR00421">
    <property type="entry name" value="THIOREDOXIN"/>
</dbReference>
<dbReference type="EMBL" id="CP048914">
    <property type="protein sequence ID" value="QMS85866.1"/>
    <property type="molecule type" value="Genomic_DNA"/>
</dbReference>
<feature type="domain" description="Thioredoxin" evidence="10">
    <location>
        <begin position="1"/>
        <end position="102"/>
    </location>
</feature>
<feature type="site" description="Contributes to redox potential value" evidence="8">
    <location>
        <position position="30"/>
    </location>
</feature>
<sequence length="102" mass="11314">MPLVYATADDFKDKIAKGRVVVDFYADWCAPCRMIGPVLEQIARENEDILVVKVNVDENQSLAVEYGIRGIPALLVFNDAKQVASRAGFMPKDALVDWIKSA</sequence>
<dbReference type="RefSeq" id="WP_258877678.1">
    <property type="nucleotide sequence ID" value="NZ_CP048914.1"/>
</dbReference>
<dbReference type="Pfam" id="PF00085">
    <property type="entry name" value="Thioredoxin"/>
    <property type="match status" value="1"/>
</dbReference>
<name>A0A7L7KUE4_9MOLU</name>
<keyword evidence="5 9" id="KW-0676">Redox-active center</keyword>
<evidence type="ECO:0000313" key="12">
    <source>
        <dbReference type="Proteomes" id="UP000514720"/>
    </source>
</evidence>
<dbReference type="GO" id="GO:0015035">
    <property type="term" value="F:protein-disulfide reductase activity"/>
    <property type="evidence" value="ECO:0007669"/>
    <property type="project" value="UniProtKB-UniRule"/>
</dbReference>
<keyword evidence="3" id="KW-0249">Electron transport</keyword>
<gene>
    <name evidence="11" type="primary">trxA</name>
    <name evidence="11" type="ORF">G4Z02_08940</name>
</gene>
<dbReference type="Proteomes" id="UP000514720">
    <property type="component" value="Chromosome"/>
</dbReference>
<evidence type="ECO:0000256" key="1">
    <source>
        <dbReference type="ARBA" id="ARBA00008987"/>
    </source>
</evidence>
<accession>A0A7L7KUE4</accession>
<organism evidence="11 12">
    <name type="scientific">Candidatus Xianfuyuplasma coldseepsis</name>
    <dbReference type="NCBI Taxonomy" id="2782163"/>
    <lineage>
        <taxon>Bacteria</taxon>
        <taxon>Bacillati</taxon>
        <taxon>Mycoplasmatota</taxon>
        <taxon>Mollicutes</taxon>
        <taxon>Candidatus Izemoplasmatales</taxon>
        <taxon>Candidatus Izemoplasmataceae</taxon>
        <taxon>Candidatus Xianfuyuplasma</taxon>
    </lineage>
</organism>
<evidence type="ECO:0000256" key="8">
    <source>
        <dbReference type="PIRSR" id="PIRSR000077-1"/>
    </source>
</evidence>
<dbReference type="PROSITE" id="PS00194">
    <property type="entry name" value="THIOREDOXIN_1"/>
    <property type="match status" value="1"/>
</dbReference>
<keyword evidence="12" id="KW-1185">Reference proteome</keyword>
<dbReference type="InterPro" id="IPR036249">
    <property type="entry name" value="Thioredoxin-like_sf"/>
</dbReference>
<dbReference type="PROSITE" id="PS51352">
    <property type="entry name" value="THIOREDOXIN_2"/>
    <property type="match status" value="1"/>
</dbReference>
<proteinExistence type="inferred from homology"/>
<dbReference type="InterPro" id="IPR013766">
    <property type="entry name" value="Thioredoxin_domain"/>
</dbReference>
<dbReference type="Gene3D" id="3.40.30.10">
    <property type="entry name" value="Glutaredoxin"/>
    <property type="match status" value="1"/>
</dbReference>
<dbReference type="NCBIfam" id="TIGR01068">
    <property type="entry name" value="thioredoxin"/>
    <property type="match status" value="1"/>
</dbReference>
<evidence type="ECO:0000256" key="2">
    <source>
        <dbReference type="ARBA" id="ARBA00022448"/>
    </source>
</evidence>
<dbReference type="PANTHER" id="PTHR45663">
    <property type="entry name" value="GEO12009P1"/>
    <property type="match status" value="1"/>
</dbReference>
<evidence type="ECO:0000256" key="4">
    <source>
        <dbReference type="ARBA" id="ARBA00023157"/>
    </source>
</evidence>
<evidence type="ECO:0000256" key="7">
    <source>
        <dbReference type="PIRNR" id="PIRNR000077"/>
    </source>
</evidence>
<dbReference type="KEGG" id="xcl:G4Z02_08940"/>
<evidence type="ECO:0000256" key="5">
    <source>
        <dbReference type="ARBA" id="ARBA00023284"/>
    </source>
</evidence>
<protein>
    <recommendedName>
        <fullName evidence="6 7">Thioredoxin</fullName>
    </recommendedName>
</protein>
<evidence type="ECO:0000256" key="9">
    <source>
        <dbReference type="PIRSR" id="PIRSR000077-4"/>
    </source>
</evidence>
<evidence type="ECO:0000256" key="6">
    <source>
        <dbReference type="NCBIfam" id="TIGR01068"/>
    </source>
</evidence>
<evidence type="ECO:0000256" key="3">
    <source>
        <dbReference type="ARBA" id="ARBA00022982"/>
    </source>
</evidence>
<dbReference type="PIRSF" id="PIRSF000077">
    <property type="entry name" value="Thioredoxin"/>
    <property type="match status" value="1"/>
</dbReference>
<evidence type="ECO:0000313" key="11">
    <source>
        <dbReference type="EMBL" id="QMS85866.1"/>
    </source>
</evidence>
<dbReference type="AlphaFoldDB" id="A0A7L7KUE4"/>